<accession>A0A9N7UY34</accession>
<organism evidence="3 4">
    <name type="scientific">Pleuronectes platessa</name>
    <name type="common">European plaice</name>
    <dbReference type="NCBI Taxonomy" id="8262"/>
    <lineage>
        <taxon>Eukaryota</taxon>
        <taxon>Metazoa</taxon>
        <taxon>Chordata</taxon>
        <taxon>Craniata</taxon>
        <taxon>Vertebrata</taxon>
        <taxon>Euteleostomi</taxon>
        <taxon>Actinopterygii</taxon>
        <taxon>Neopterygii</taxon>
        <taxon>Teleostei</taxon>
        <taxon>Neoteleostei</taxon>
        <taxon>Acanthomorphata</taxon>
        <taxon>Carangaria</taxon>
        <taxon>Pleuronectiformes</taxon>
        <taxon>Pleuronectoidei</taxon>
        <taxon>Pleuronectidae</taxon>
        <taxon>Pleuronectes</taxon>
    </lineage>
</organism>
<dbReference type="Proteomes" id="UP001153269">
    <property type="component" value="Unassembled WGS sequence"/>
</dbReference>
<feature type="signal peptide" evidence="2">
    <location>
        <begin position="1"/>
        <end position="42"/>
    </location>
</feature>
<reference evidence="3" key="1">
    <citation type="submission" date="2020-03" db="EMBL/GenBank/DDBJ databases">
        <authorList>
            <person name="Weist P."/>
        </authorList>
    </citation>
    <scope>NUCLEOTIDE SEQUENCE</scope>
</reference>
<proteinExistence type="predicted"/>
<keyword evidence="2" id="KW-0732">Signal</keyword>
<dbReference type="EMBL" id="CADEAL010002680">
    <property type="protein sequence ID" value="CAB1441678.1"/>
    <property type="molecule type" value="Genomic_DNA"/>
</dbReference>
<sequence length="111" mass="12408">MRCGGGGGARTHAHGGKVPGPSPEMRTVSWLLLLLLVDLAVAQDAKCAYVLLELKRRWSLHCFFCWNELGLNSMSRWVQALPLMREQHTTLKFAVRAHRRAGDEGLRATLI</sequence>
<keyword evidence="4" id="KW-1185">Reference proteome</keyword>
<gene>
    <name evidence="3" type="ORF">PLEPLA_LOCUS29428</name>
</gene>
<evidence type="ECO:0000313" key="3">
    <source>
        <dbReference type="EMBL" id="CAB1441678.1"/>
    </source>
</evidence>
<name>A0A9N7UY34_PLEPL</name>
<feature type="chain" id="PRO_5040432619" evidence="2">
    <location>
        <begin position="43"/>
        <end position="111"/>
    </location>
</feature>
<evidence type="ECO:0000256" key="2">
    <source>
        <dbReference type="SAM" id="SignalP"/>
    </source>
</evidence>
<dbReference type="AlphaFoldDB" id="A0A9N7UY34"/>
<comment type="caution">
    <text evidence="3">The sequence shown here is derived from an EMBL/GenBank/DDBJ whole genome shotgun (WGS) entry which is preliminary data.</text>
</comment>
<evidence type="ECO:0000313" key="4">
    <source>
        <dbReference type="Proteomes" id="UP001153269"/>
    </source>
</evidence>
<protein>
    <submittedName>
        <fullName evidence="3">Uncharacterized protein</fullName>
    </submittedName>
</protein>
<evidence type="ECO:0000256" key="1">
    <source>
        <dbReference type="SAM" id="MobiDB-lite"/>
    </source>
</evidence>
<feature type="region of interest" description="Disordered" evidence="1">
    <location>
        <begin position="1"/>
        <end position="20"/>
    </location>
</feature>